<feature type="transmembrane region" description="Helical" evidence="6">
    <location>
        <begin position="326"/>
        <end position="343"/>
    </location>
</feature>
<dbReference type="InterPro" id="IPR050382">
    <property type="entry name" value="MFS_Na/Anion_cotransporter"/>
</dbReference>
<evidence type="ECO:0000256" key="1">
    <source>
        <dbReference type="ARBA" id="ARBA00004651"/>
    </source>
</evidence>
<keyword evidence="4 6" id="KW-0472">Membrane</keyword>
<gene>
    <name evidence="8" type="ORF">AU252_13435</name>
</gene>
<feature type="region of interest" description="Disordered" evidence="5">
    <location>
        <begin position="1"/>
        <end position="20"/>
    </location>
</feature>
<comment type="subcellular location">
    <subcellularLocation>
        <location evidence="1">Cell membrane</location>
        <topology evidence="1">Multi-pass membrane protein</topology>
    </subcellularLocation>
</comment>
<dbReference type="InterPro" id="IPR011701">
    <property type="entry name" value="MFS"/>
</dbReference>
<protein>
    <submittedName>
        <fullName evidence="8">MFS transporter</fullName>
    </submittedName>
</protein>
<reference evidence="8 9" key="1">
    <citation type="submission" date="2015-12" db="EMBL/GenBank/DDBJ databases">
        <authorList>
            <person name="Shamseldin A."/>
            <person name="Moawad H."/>
            <person name="Abd El-Rahim W.M."/>
            <person name="Sadowsky M.J."/>
        </authorList>
    </citation>
    <scope>NUCLEOTIDE SEQUENCE [LARGE SCALE GENOMIC DNA]</scope>
    <source>
        <strain evidence="8 9">Ar51</strain>
    </source>
</reference>
<dbReference type="Pfam" id="PF07690">
    <property type="entry name" value="MFS_1"/>
    <property type="match status" value="1"/>
</dbReference>
<feature type="transmembrane region" description="Helical" evidence="6">
    <location>
        <begin position="169"/>
        <end position="202"/>
    </location>
</feature>
<accession>A0A0U3QR19</accession>
<proteinExistence type="predicted"/>
<keyword evidence="2 6" id="KW-0812">Transmembrane</keyword>
<dbReference type="PANTHER" id="PTHR11662:SF399">
    <property type="entry name" value="FI19708P1-RELATED"/>
    <property type="match status" value="1"/>
</dbReference>
<dbReference type="GO" id="GO:0005886">
    <property type="term" value="C:plasma membrane"/>
    <property type="evidence" value="ECO:0007669"/>
    <property type="project" value="UniProtKB-SubCell"/>
</dbReference>
<dbReference type="InterPro" id="IPR020846">
    <property type="entry name" value="MFS_dom"/>
</dbReference>
<feature type="transmembrane region" description="Helical" evidence="6">
    <location>
        <begin position="284"/>
        <end position="305"/>
    </location>
</feature>
<dbReference type="SUPFAM" id="SSF103473">
    <property type="entry name" value="MFS general substrate transporter"/>
    <property type="match status" value="1"/>
</dbReference>
<sequence>MTVQDSRLAPNSSPDLSSKAPRTMTRKRWVIIWLAFVGLSINYLDRSSLSVALPFMGKDFELSATQQGLIFAAFFWAYDFCQLAAGWYVDKVGPRKSFTLAAVWWSVFTMVTAFAQNFWSLFAARFLLGVGESPAPSTAAKVVATWFPVRERAFATSIWDSGSRVGAVIALPIVTLIVAFTSWHAVFIIIGVAGLIWAVVWWKMYRSPEDHPTANDEERAYIREGGARSAANDDADAAKLPWRSLFKYRTILSMMFGFFCLNSAIYFFITFFPSYLVKERGFDLLKLGLFGAIPGICAVAFGWLAGYVADRAVQRGVSVTRVRKTAIAGGLIGGSVIMFAAVVPEAWMALALLSVAYSSLTVAATGIWSLPADVAPSSRHVGSIGGLQNFASNLAGIFTPVLIGVLVDQTGSYVAPLAVIGLVSLAGAANYLFVLGKVEPLKVPASAAA</sequence>
<feature type="compositionally biased region" description="Polar residues" evidence="5">
    <location>
        <begin position="1"/>
        <end position="16"/>
    </location>
</feature>
<name>A0A0U3QR19_9MICC</name>
<dbReference type="STRING" id="121292.AU252_13435"/>
<feature type="transmembrane region" description="Helical" evidence="6">
    <location>
        <begin position="101"/>
        <end position="119"/>
    </location>
</feature>
<evidence type="ECO:0000259" key="7">
    <source>
        <dbReference type="PROSITE" id="PS50850"/>
    </source>
</evidence>
<dbReference type="InterPro" id="IPR036259">
    <property type="entry name" value="MFS_trans_sf"/>
</dbReference>
<evidence type="ECO:0000256" key="4">
    <source>
        <dbReference type="ARBA" id="ARBA00023136"/>
    </source>
</evidence>
<dbReference type="EMBL" id="CP013747">
    <property type="protein sequence ID" value="ALV42037.1"/>
    <property type="molecule type" value="Genomic_DNA"/>
</dbReference>
<dbReference type="PROSITE" id="PS50850">
    <property type="entry name" value="MFS"/>
    <property type="match status" value="1"/>
</dbReference>
<dbReference type="KEGG" id="psul:AU252_13435"/>
<dbReference type="Gene3D" id="1.20.1250.20">
    <property type="entry name" value="MFS general substrate transporter like domains"/>
    <property type="match status" value="2"/>
</dbReference>
<dbReference type="Proteomes" id="UP000065151">
    <property type="component" value="Chromosome"/>
</dbReference>
<evidence type="ECO:0000256" key="5">
    <source>
        <dbReference type="SAM" id="MobiDB-lite"/>
    </source>
</evidence>
<dbReference type="CDD" id="cd17319">
    <property type="entry name" value="MFS_ExuT_GudP_like"/>
    <property type="match status" value="1"/>
</dbReference>
<feature type="transmembrane region" description="Helical" evidence="6">
    <location>
        <begin position="413"/>
        <end position="434"/>
    </location>
</feature>
<dbReference type="AlphaFoldDB" id="A0A0U3QR19"/>
<evidence type="ECO:0000256" key="2">
    <source>
        <dbReference type="ARBA" id="ARBA00022692"/>
    </source>
</evidence>
<feature type="transmembrane region" description="Helical" evidence="6">
    <location>
        <begin position="251"/>
        <end position="272"/>
    </location>
</feature>
<dbReference type="GO" id="GO:0022857">
    <property type="term" value="F:transmembrane transporter activity"/>
    <property type="evidence" value="ECO:0007669"/>
    <property type="project" value="InterPro"/>
</dbReference>
<feature type="domain" description="Major facilitator superfamily (MFS) profile" evidence="7">
    <location>
        <begin position="31"/>
        <end position="439"/>
    </location>
</feature>
<evidence type="ECO:0000313" key="9">
    <source>
        <dbReference type="Proteomes" id="UP000065151"/>
    </source>
</evidence>
<dbReference type="RefSeq" id="WP_058931161.1">
    <property type="nucleotide sequence ID" value="NZ_CP013747.1"/>
</dbReference>
<feature type="transmembrane region" description="Helical" evidence="6">
    <location>
        <begin position="390"/>
        <end position="407"/>
    </location>
</feature>
<feature type="transmembrane region" description="Helical" evidence="6">
    <location>
        <begin position="69"/>
        <end position="89"/>
    </location>
</feature>
<evidence type="ECO:0000256" key="3">
    <source>
        <dbReference type="ARBA" id="ARBA00022989"/>
    </source>
</evidence>
<evidence type="ECO:0000256" key="6">
    <source>
        <dbReference type="SAM" id="Phobius"/>
    </source>
</evidence>
<evidence type="ECO:0000313" key="8">
    <source>
        <dbReference type="EMBL" id="ALV42037.1"/>
    </source>
</evidence>
<dbReference type="PANTHER" id="PTHR11662">
    <property type="entry name" value="SOLUTE CARRIER FAMILY 17"/>
    <property type="match status" value="1"/>
</dbReference>
<organism evidence="8">
    <name type="scientific">Pseudarthrobacter sulfonivorans</name>
    <dbReference type="NCBI Taxonomy" id="121292"/>
    <lineage>
        <taxon>Bacteria</taxon>
        <taxon>Bacillati</taxon>
        <taxon>Actinomycetota</taxon>
        <taxon>Actinomycetes</taxon>
        <taxon>Micrococcales</taxon>
        <taxon>Micrococcaceae</taxon>
        <taxon>Pseudarthrobacter</taxon>
    </lineage>
</organism>
<keyword evidence="3 6" id="KW-1133">Transmembrane helix</keyword>
<feature type="transmembrane region" description="Helical" evidence="6">
    <location>
        <begin position="29"/>
        <end position="49"/>
    </location>
</feature>